<evidence type="ECO:0000256" key="1">
    <source>
        <dbReference type="ARBA" id="ARBA00010609"/>
    </source>
</evidence>
<evidence type="ECO:0000313" key="4">
    <source>
        <dbReference type="Proteomes" id="UP000807353"/>
    </source>
</evidence>
<keyword evidence="4" id="KW-1185">Reference proteome</keyword>
<dbReference type="GO" id="GO:0005507">
    <property type="term" value="F:copper ion binding"/>
    <property type="evidence" value="ECO:0007669"/>
    <property type="project" value="InterPro"/>
</dbReference>
<feature type="non-terminal residue" evidence="3">
    <location>
        <position position="70"/>
    </location>
</feature>
<name>A0A9P5YDW2_9AGAR</name>
<feature type="domain" description="Plastocyanin-like" evidence="2">
    <location>
        <begin position="21"/>
        <end position="62"/>
    </location>
</feature>
<evidence type="ECO:0000313" key="3">
    <source>
        <dbReference type="EMBL" id="KAF9468168.1"/>
    </source>
</evidence>
<proteinExistence type="inferred from homology"/>
<dbReference type="InterPro" id="IPR011707">
    <property type="entry name" value="Cu-oxidase-like_N"/>
</dbReference>
<sequence length="70" mass="7537">ALLPPTLALTRRVTFDIVNAVVAPDGFPRNAVTVNGAYPGTMVVASKGDRVQIRTNNKLTNPDMRRSTSI</sequence>
<protein>
    <submittedName>
        <fullName evidence="3">Laccase</fullName>
    </submittedName>
</protein>
<evidence type="ECO:0000259" key="2">
    <source>
        <dbReference type="Pfam" id="PF07732"/>
    </source>
</evidence>
<reference evidence="3" key="1">
    <citation type="submission" date="2020-11" db="EMBL/GenBank/DDBJ databases">
        <authorList>
            <consortium name="DOE Joint Genome Institute"/>
            <person name="Ahrendt S."/>
            <person name="Riley R."/>
            <person name="Andreopoulos W."/>
            <person name="Labutti K."/>
            <person name="Pangilinan J."/>
            <person name="Ruiz-Duenas F.J."/>
            <person name="Barrasa J.M."/>
            <person name="Sanchez-Garcia M."/>
            <person name="Camarero S."/>
            <person name="Miyauchi S."/>
            <person name="Serrano A."/>
            <person name="Linde D."/>
            <person name="Babiker R."/>
            <person name="Drula E."/>
            <person name="Ayuso-Fernandez I."/>
            <person name="Pacheco R."/>
            <person name="Padilla G."/>
            <person name="Ferreira P."/>
            <person name="Barriuso J."/>
            <person name="Kellner H."/>
            <person name="Castanera R."/>
            <person name="Alfaro M."/>
            <person name="Ramirez L."/>
            <person name="Pisabarro A.G."/>
            <person name="Kuo A."/>
            <person name="Tritt A."/>
            <person name="Lipzen A."/>
            <person name="He G."/>
            <person name="Yan M."/>
            <person name="Ng V."/>
            <person name="Cullen D."/>
            <person name="Martin F."/>
            <person name="Rosso M.-N."/>
            <person name="Henrissat B."/>
            <person name="Hibbett D."/>
            <person name="Martinez A.T."/>
            <person name="Grigoriev I.V."/>
        </authorList>
    </citation>
    <scope>NUCLEOTIDE SEQUENCE</scope>
    <source>
        <strain evidence="3">CBS 247.69</strain>
    </source>
</reference>
<dbReference type="Proteomes" id="UP000807353">
    <property type="component" value="Unassembled WGS sequence"/>
</dbReference>
<gene>
    <name evidence="3" type="ORF">BDZ94DRAFT_1129338</name>
</gene>
<comment type="caution">
    <text evidence="3">The sequence shown here is derived from an EMBL/GenBank/DDBJ whole genome shotgun (WGS) entry which is preliminary data.</text>
</comment>
<dbReference type="Gene3D" id="2.60.40.420">
    <property type="entry name" value="Cupredoxins - blue copper proteins"/>
    <property type="match status" value="1"/>
</dbReference>
<dbReference type="InterPro" id="IPR008972">
    <property type="entry name" value="Cupredoxin"/>
</dbReference>
<feature type="non-terminal residue" evidence="3">
    <location>
        <position position="1"/>
    </location>
</feature>
<dbReference type="SUPFAM" id="SSF49503">
    <property type="entry name" value="Cupredoxins"/>
    <property type="match status" value="1"/>
</dbReference>
<dbReference type="EMBL" id="MU150234">
    <property type="protein sequence ID" value="KAF9468168.1"/>
    <property type="molecule type" value="Genomic_DNA"/>
</dbReference>
<dbReference type="OrthoDB" id="2121828at2759"/>
<dbReference type="AlphaFoldDB" id="A0A9P5YDW2"/>
<accession>A0A9P5YDW2</accession>
<dbReference type="Pfam" id="PF07732">
    <property type="entry name" value="Cu-oxidase_3"/>
    <property type="match status" value="1"/>
</dbReference>
<comment type="similarity">
    <text evidence="1">Belongs to the multicopper oxidase family.</text>
</comment>
<organism evidence="3 4">
    <name type="scientific">Collybia nuda</name>
    <dbReference type="NCBI Taxonomy" id="64659"/>
    <lineage>
        <taxon>Eukaryota</taxon>
        <taxon>Fungi</taxon>
        <taxon>Dikarya</taxon>
        <taxon>Basidiomycota</taxon>
        <taxon>Agaricomycotina</taxon>
        <taxon>Agaricomycetes</taxon>
        <taxon>Agaricomycetidae</taxon>
        <taxon>Agaricales</taxon>
        <taxon>Tricholomatineae</taxon>
        <taxon>Clitocybaceae</taxon>
        <taxon>Collybia</taxon>
    </lineage>
</organism>